<name>A0AAE0IDI0_9PEZI</name>
<keyword evidence="1" id="KW-0732">Signal</keyword>
<evidence type="ECO:0000313" key="2">
    <source>
        <dbReference type="EMBL" id="KAK3322965.1"/>
    </source>
</evidence>
<feature type="chain" id="PRO_5041920280" evidence="1">
    <location>
        <begin position="21"/>
        <end position="85"/>
    </location>
</feature>
<proteinExistence type="predicted"/>
<reference evidence="2" key="2">
    <citation type="submission" date="2023-06" db="EMBL/GenBank/DDBJ databases">
        <authorList>
            <consortium name="Lawrence Berkeley National Laboratory"/>
            <person name="Haridas S."/>
            <person name="Hensen N."/>
            <person name="Bonometti L."/>
            <person name="Westerberg I."/>
            <person name="Brannstrom I.O."/>
            <person name="Guillou S."/>
            <person name="Cros-Aarteil S."/>
            <person name="Calhoun S."/>
            <person name="Kuo A."/>
            <person name="Mondo S."/>
            <person name="Pangilinan J."/>
            <person name="Riley R."/>
            <person name="Labutti K."/>
            <person name="Andreopoulos B."/>
            <person name="Lipzen A."/>
            <person name="Chen C."/>
            <person name="Yanf M."/>
            <person name="Daum C."/>
            <person name="Ng V."/>
            <person name="Clum A."/>
            <person name="Steindorff A."/>
            <person name="Ohm R."/>
            <person name="Martin F."/>
            <person name="Silar P."/>
            <person name="Natvig D."/>
            <person name="Lalanne C."/>
            <person name="Gautier V."/>
            <person name="Ament-Velasquez S.L."/>
            <person name="Kruys A."/>
            <person name="Hutchinson M.I."/>
            <person name="Powell A.J."/>
            <person name="Barry K."/>
            <person name="Miller A.N."/>
            <person name="Grigoriev I.V."/>
            <person name="Debuchy R."/>
            <person name="Gladieux P."/>
            <person name="Thoren M.H."/>
            <person name="Johannesson H."/>
        </authorList>
    </citation>
    <scope>NUCLEOTIDE SEQUENCE</scope>
    <source>
        <strain evidence="2">CBS 118394</strain>
    </source>
</reference>
<reference evidence="2" key="1">
    <citation type="journal article" date="2023" name="Mol. Phylogenet. Evol.">
        <title>Genome-scale phylogeny and comparative genomics of the fungal order Sordariales.</title>
        <authorList>
            <person name="Hensen N."/>
            <person name="Bonometti L."/>
            <person name="Westerberg I."/>
            <person name="Brannstrom I.O."/>
            <person name="Guillou S."/>
            <person name="Cros-Aarteil S."/>
            <person name="Calhoun S."/>
            <person name="Haridas S."/>
            <person name="Kuo A."/>
            <person name="Mondo S."/>
            <person name="Pangilinan J."/>
            <person name="Riley R."/>
            <person name="LaButti K."/>
            <person name="Andreopoulos B."/>
            <person name="Lipzen A."/>
            <person name="Chen C."/>
            <person name="Yan M."/>
            <person name="Daum C."/>
            <person name="Ng V."/>
            <person name="Clum A."/>
            <person name="Steindorff A."/>
            <person name="Ohm R.A."/>
            <person name="Martin F."/>
            <person name="Silar P."/>
            <person name="Natvig D.O."/>
            <person name="Lalanne C."/>
            <person name="Gautier V."/>
            <person name="Ament-Velasquez S.L."/>
            <person name="Kruys A."/>
            <person name="Hutchinson M.I."/>
            <person name="Powell A.J."/>
            <person name="Barry K."/>
            <person name="Miller A.N."/>
            <person name="Grigoriev I.V."/>
            <person name="Debuchy R."/>
            <person name="Gladieux P."/>
            <person name="Hiltunen Thoren M."/>
            <person name="Johannesson H."/>
        </authorList>
    </citation>
    <scope>NUCLEOTIDE SEQUENCE</scope>
    <source>
        <strain evidence="2">CBS 118394</strain>
    </source>
</reference>
<feature type="signal peptide" evidence="1">
    <location>
        <begin position="1"/>
        <end position="20"/>
    </location>
</feature>
<dbReference type="Proteomes" id="UP001283341">
    <property type="component" value="Unassembled WGS sequence"/>
</dbReference>
<accession>A0AAE0IDI0</accession>
<comment type="caution">
    <text evidence="2">The sequence shown here is derived from an EMBL/GenBank/DDBJ whole genome shotgun (WGS) entry which is preliminary data.</text>
</comment>
<dbReference type="EMBL" id="JAUEDM010000003">
    <property type="protein sequence ID" value="KAK3322965.1"/>
    <property type="molecule type" value="Genomic_DNA"/>
</dbReference>
<protein>
    <submittedName>
        <fullName evidence="2">Uncharacterized protein</fullName>
    </submittedName>
</protein>
<dbReference type="AlphaFoldDB" id="A0AAE0IDI0"/>
<evidence type="ECO:0000256" key="1">
    <source>
        <dbReference type="SAM" id="SignalP"/>
    </source>
</evidence>
<sequence>MQFSLLVARLLTIAGMAVQSTPIIEGLPRFKGVPGVPVDYFRRHHWECRCTTDPHIEIRMPNDLYKPVERVSHLPTLTSVSDMIS</sequence>
<gene>
    <name evidence="2" type="ORF">B0H66DRAFT_555582</name>
</gene>
<evidence type="ECO:0000313" key="3">
    <source>
        <dbReference type="Proteomes" id="UP001283341"/>
    </source>
</evidence>
<organism evidence="2 3">
    <name type="scientific">Apodospora peruviana</name>
    <dbReference type="NCBI Taxonomy" id="516989"/>
    <lineage>
        <taxon>Eukaryota</taxon>
        <taxon>Fungi</taxon>
        <taxon>Dikarya</taxon>
        <taxon>Ascomycota</taxon>
        <taxon>Pezizomycotina</taxon>
        <taxon>Sordariomycetes</taxon>
        <taxon>Sordariomycetidae</taxon>
        <taxon>Sordariales</taxon>
        <taxon>Lasiosphaeriaceae</taxon>
        <taxon>Apodospora</taxon>
    </lineage>
</organism>
<keyword evidence="3" id="KW-1185">Reference proteome</keyword>